<dbReference type="OrthoDB" id="1668230at2759"/>
<reference evidence="2" key="1">
    <citation type="submission" date="2019-06" db="EMBL/GenBank/DDBJ databases">
        <authorList>
            <person name="Zheng W."/>
        </authorList>
    </citation>
    <scope>NUCLEOTIDE SEQUENCE</scope>
    <source>
        <strain evidence="2">QDHG01</strain>
    </source>
</reference>
<dbReference type="PROSITE" id="PS50011">
    <property type="entry name" value="PROTEIN_KINASE_DOM"/>
    <property type="match status" value="1"/>
</dbReference>
<proteinExistence type="predicted"/>
<dbReference type="GO" id="GO:0004672">
    <property type="term" value="F:protein kinase activity"/>
    <property type="evidence" value="ECO:0007669"/>
    <property type="project" value="InterPro"/>
</dbReference>
<dbReference type="PANTHER" id="PTHR24362:SF309">
    <property type="entry name" value="PROTEIN KINASE DOMAIN-CONTAINING PROTEIN"/>
    <property type="match status" value="1"/>
</dbReference>
<protein>
    <recommendedName>
        <fullName evidence="1">Protein kinase domain-containing protein</fullName>
    </recommendedName>
</protein>
<evidence type="ECO:0000313" key="3">
    <source>
        <dbReference type="Proteomes" id="UP000785679"/>
    </source>
</evidence>
<evidence type="ECO:0000259" key="1">
    <source>
        <dbReference type="PROSITE" id="PS50011"/>
    </source>
</evidence>
<dbReference type="PANTHER" id="PTHR24362">
    <property type="entry name" value="SERINE/THREONINE-PROTEIN KINASE NEK"/>
    <property type="match status" value="1"/>
</dbReference>
<dbReference type="Pfam" id="PF00069">
    <property type="entry name" value="Pkinase"/>
    <property type="match status" value="1"/>
</dbReference>
<dbReference type="Proteomes" id="UP000785679">
    <property type="component" value="Unassembled WGS sequence"/>
</dbReference>
<accession>A0A8J8T073</accession>
<gene>
    <name evidence="2" type="ORF">FGO68_gene16486</name>
</gene>
<organism evidence="2 3">
    <name type="scientific">Halteria grandinella</name>
    <dbReference type="NCBI Taxonomy" id="5974"/>
    <lineage>
        <taxon>Eukaryota</taxon>
        <taxon>Sar</taxon>
        <taxon>Alveolata</taxon>
        <taxon>Ciliophora</taxon>
        <taxon>Intramacronucleata</taxon>
        <taxon>Spirotrichea</taxon>
        <taxon>Stichotrichia</taxon>
        <taxon>Sporadotrichida</taxon>
        <taxon>Halteriidae</taxon>
        <taxon>Halteria</taxon>
    </lineage>
</organism>
<dbReference type="Gene3D" id="1.10.510.10">
    <property type="entry name" value="Transferase(Phosphotransferase) domain 1"/>
    <property type="match status" value="1"/>
</dbReference>
<feature type="domain" description="Protein kinase" evidence="1">
    <location>
        <begin position="1"/>
        <end position="223"/>
    </location>
</feature>
<dbReference type="EMBL" id="RRYP01012466">
    <property type="protein sequence ID" value="TNV77090.1"/>
    <property type="molecule type" value="Genomic_DNA"/>
</dbReference>
<dbReference type="SMART" id="SM00220">
    <property type="entry name" value="S_TKc"/>
    <property type="match status" value="1"/>
</dbReference>
<dbReference type="GO" id="GO:0005524">
    <property type="term" value="F:ATP binding"/>
    <property type="evidence" value="ECO:0007669"/>
    <property type="project" value="InterPro"/>
</dbReference>
<dbReference type="AlphaFoldDB" id="A0A8J8T073"/>
<comment type="caution">
    <text evidence="2">The sequence shown here is derived from an EMBL/GenBank/DDBJ whole genome shotgun (WGS) entry which is preliminary data.</text>
</comment>
<sequence>MRVAQFDVNSQIALSFSDFGYFTECNCSREVGLCGWITVPYAVQGNLFDLLAVSYTRIQKSQKMALLKQIALCHQTLKTNGIVHGDIKLENYVQTPNGALPIDFGLSIDLEDSSQRPQGYGTIGYMAPEVAARHVADYEKADVFSYGVLMFHTLAVRQLIASTNPVNYLRDIVESVNPTIVRPYLININVPAQMCDLILACLSLNPKDRPTFTSIVDFYNANLQLQA</sequence>
<dbReference type="SUPFAM" id="SSF56112">
    <property type="entry name" value="Protein kinase-like (PK-like)"/>
    <property type="match status" value="1"/>
</dbReference>
<keyword evidence="3" id="KW-1185">Reference proteome</keyword>
<dbReference type="InterPro" id="IPR000719">
    <property type="entry name" value="Prot_kinase_dom"/>
</dbReference>
<name>A0A8J8T073_HALGN</name>
<evidence type="ECO:0000313" key="2">
    <source>
        <dbReference type="EMBL" id="TNV77090.1"/>
    </source>
</evidence>
<dbReference type="InterPro" id="IPR011009">
    <property type="entry name" value="Kinase-like_dom_sf"/>
</dbReference>